<dbReference type="SUPFAM" id="SSF53448">
    <property type="entry name" value="Nucleotide-diphospho-sugar transferases"/>
    <property type="match status" value="1"/>
</dbReference>
<feature type="domain" description="Nucleotidyl transferase" evidence="12">
    <location>
        <begin position="2"/>
        <end position="233"/>
    </location>
</feature>
<comment type="cofactor">
    <cofactor evidence="1">
        <name>Mg(2+)</name>
        <dbReference type="ChEBI" id="CHEBI:18420"/>
    </cofactor>
</comment>
<accession>A0A0J6CUJ2</accession>
<evidence type="ECO:0000256" key="6">
    <source>
        <dbReference type="ARBA" id="ARBA00022695"/>
    </source>
</evidence>
<dbReference type="GO" id="GO:0046872">
    <property type="term" value="F:metal ion binding"/>
    <property type="evidence" value="ECO:0007669"/>
    <property type="project" value="UniProtKB-KW"/>
</dbReference>
<keyword evidence="6" id="KW-0548">Nucleotidyltransferase</keyword>
<evidence type="ECO:0000256" key="11">
    <source>
        <dbReference type="ARBA" id="ARBA00049336"/>
    </source>
</evidence>
<dbReference type="Pfam" id="PF00483">
    <property type="entry name" value="NTP_transferase"/>
    <property type="match status" value="1"/>
</dbReference>
<organism evidence="13 14">
    <name type="scientific">Guptibacillus hwajinpoensis</name>
    <dbReference type="NCBI Taxonomy" id="208199"/>
    <lineage>
        <taxon>Bacteria</taxon>
        <taxon>Bacillati</taxon>
        <taxon>Bacillota</taxon>
        <taxon>Bacilli</taxon>
        <taxon>Bacillales</taxon>
        <taxon>Guptibacillaceae</taxon>
        <taxon>Guptibacillus</taxon>
    </lineage>
</organism>
<evidence type="ECO:0000256" key="2">
    <source>
        <dbReference type="ARBA" id="ARBA00010480"/>
    </source>
</evidence>
<keyword evidence="8" id="KW-0460">Magnesium</keyword>
<dbReference type="AlphaFoldDB" id="A0A0J6CUJ2"/>
<sequence length="250" mass="27336">MKGIILAGGTGSRLYPLTKVTNKHLLPVGKFPMIYHSIYKLKEAGIEDILIVTGREHMGDVVNLLGSGAEFDVSLTYRVQDEAGGIAEALGLAKTFTHHEPMVVILGDNIFQDNIAPYVESYKDQGLGAKLLVSEVDDPERFGVPEIVGDFIVSIEEKPLVPKSRYAVTGIYMFDSTVFDIIDTLIPSARGELEITDVNNAYIAKGALTFNKLEGYWTDAGTHSSLARANLLVQDIDFSPLFSKETALIK</sequence>
<gene>
    <name evidence="13" type="ORF">AB986_12360</name>
</gene>
<dbReference type="STRING" id="157733.AB986_12360"/>
<comment type="catalytic activity">
    <reaction evidence="11">
        <text>dTTP + alpha-D-glucose 1-phosphate + H(+) = dTDP-alpha-D-glucose + diphosphate</text>
        <dbReference type="Rhea" id="RHEA:15225"/>
        <dbReference type="ChEBI" id="CHEBI:15378"/>
        <dbReference type="ChEBI" id="CHEBI:33019"/>
        <dbReference type="ChEBI" id="CHEBI:37568"/>
        <dbReference type="ChEBI" id="CHEBI:57477"/>
        <dbReference type="ChEBI" id="CHEBI:58601"/>
        <dbReference type="EC" id="2.7.7.24"/>
    </reaction>
</comment>
<protein>
    <recommendedName>
        <fullName evidence="4">Glucose-1-phosphate thymidylyltransferase</fullName>
        <ecNumber evidence="3">2.7.7.24</ecNumber>
    </recommendedName>
    <alternativeName>
        <fullName evidence="10">dTDP-glucose pyrophosphorylase</fullName>
    </alternativeName>
    <alternativeName>
        <fullName evidence="9">dTDP-glucose synthase</fullName>
    </alternativeName>
</protein>
<evidence type="ECO:0000256" key="4">
    <source>
        <dbReference type="ARBA" id="ARBA00017654"/>
    </source>
</evidence>
<evidence type="ECO:0000259" key="12">
    <source>
        <dbReference type="Pfam" id="PF00483"/>
    </source>
</evidence>
<dbReference type="PATRIC" id="fig|157733.3.peg.501"/>
<dbReference type="Proteomes" id="UP000035996">
    <property type="component" value="Unassembled WGS sequence"/>
</dbReference>
<dbReference type="InterPro" id="IPR005835">
    <property type="entry name" value="NTP_transferase_dom"/>
</dbReference>
<keyword evidence="5" id="KW-0808">Transferase</keyword>
<evidence type="ECO:0000256" key="8">
    <source>
        <dbReference type="ARBA" id="ARBA00022842"/>
    </source>
</evidence>
<proteinExistence type="inferred from homology"/>
<dbReference type="RefSeq" id="WP_048311441.1">
    <property type="nucleotide sequence ID" value="NZ_CP119526.1"/>
</dbReference>
<evidence type="ECO:0000256" key="9">
    <source>
        <dbReference type="ARBA" id="ARBA00032492"/>
    </source>
</evidence>
<dbReference type="EC" id="2.7.7.24" evidence="3"/>
<dbReference type="PANTHER" id="PTHR43532:SF1">
    <property type="entry name" value="GLUCOSE-1-PHOSPHATE THYMIDYLYLTRANSFERASE 1"/>
    <property type="match status" value="1"/>
</dbReference>
<evidence type="ECO:0000256" key="10">
    <source>
        <dbReference type="ARBA" id="ARBA00032598"/>
    </source>
</evidence>
<evidence type="ECO:0000256" key="1">
    <source>
        <dbReference type="ARBA" id="ARBA00001946"/>
    </source>
</evidence>
<dbReference type="InterPro" id="IPR005907">
    <property type="entry name" value="G1P_thy_trans_s"/>
</dbReference>
<keyword evidence="7" id="KW-0479">Metal-binding</keyword>
<evidence type="ECO:0000256" key="5">
    <source>
        <dbReference type="ARBA" id="ARBA00022679"/>
    </source>
</evidence>
<evidence type="ECO:0000313" key="13">
    <source>
        <dbReference type="EMBL" id="KMM36730.1"/>
    </source>
</evidence>
<evidence type="ECO:0000313" key="14">
    <source>
        <dbReference type="Proteomes" id="UP000035996"/>
    </source>
</evidence>
<evidence type="ECO:0000256" key="3">
    <source>
        <dbReference type="ARBA" id="ARBA00012461"/>
    </source>
</evidence>
<dbReference type="PANTHER" id="PTHR43532">
    <property type="entry name" value="GLUCOSE-1-PHOSPHATE THYMIDYLYLTRANSFERASE"/>
    <property type="match status" value="1"/>
</dbReference>
<reference evidence="13" key="1">
    <citation type="submission" date="2015-06" db="EMBL/GenBank/DDBJ databases">
        <authorList>
            <person name="Liu B."/>
            <person name="Wang J."/>
            <person name="Zhu Y."/>
            <person name="Liu G."/>
            <person name="Chen Q."/>
            <person name="Zheng C."/>
            <person name="Che J."/>
            <person name="Ge C."/>
            <person name="Shi H."/>
            <person name="Pan Z."/>
            <person name="Liu X."/>
        </authorList>
    </citation>
    <scope>NUCLEOTIDE SEQUENCE [LARGE SCALE GENOMIC DNA]</scope>
    <source>
        <strain evidence="13">DSM 16346</strain>
    </source>
</reference>
<dbReference type="InterPro" id="IPR029044">
    <property type="entry name" value="Nucleotide-diphossugar_trans"/>
</dbReference>
<comment type="caution">
    <text evidence="13">The sequence shown here is derived from an EMBL/GenBank/DDBJ whole genome shotgun (WGS) entry which is preliminary data.</text>
</comment>
<dbReference type="Gene3D" id="3.90.550.10">
    <property type="entry name" value="Spore Coat Polysaccharide Biosynthesis Protein SpsA, Chain A"/>
    <property type="match status" value="1"/>
</dbReference>
<keyword evidence="14" id="KW-1185">Reference proteome</keyword>
<name>A0A0J6CUJ2_9BACL</name>
<dbReference type="EMBL" id="LELK01000004">
    <property type="protein sequence ID" value="KMM36730.1"/>
    <property type="molecule type" value="Genomic_DNA"/>
</dbReference>
<comment type="similarity">
    <text evidence="2">Belongs to the glucose-1-phosphate thymidylyltransferase family.</text>
</comment>
<evidence type="ECO:0000256" key="7">
    <source>
        <dbReference type="ARBA" id="ARBA00022723"/>
    </source>
</evidence>
<dbReference type="OrthoDB" id="9803871at2"/>
<dbReference type="GO" id="GO:0008879">
    <property type="term" value="F:glucose-1-phosphate thymidylyltransferase activity"/>
    <property type="evidence" value="ECO:0007669"/>
    <property type="project" value="UniProtKB-EC"/>
</dbReference>